<evidence type="ECO:0000259" key="7">
    <source>
        <dbReference type="Pfam" id="PF05029"/>
    </source>
</evidence>
<evidence type="ECO:0000256" key="3">
    <source>
        <dbReference type="ARBA" id="ARBA00023242"/>
    </source>
</evidence>
<dbReference type="GO" id="GO:0006281">
    <property type="term" value="P:DNA repair"/>
    <property type="evidence" value="ECO:0007669"/>
    <property type="project" value="TreeGrafter"/>
</dbReference>
<feature type="region of interest" description="Disordered" evidence="5">
    <location>
        <begin position="947"/>
        <end position="995"/>
    </location>
</feature>
<dbReference type="EMBL" id="LR791096">
    <property type="protein sequence ID" value="CAB3266958.1"/>
    <property type="molecule type" value="mRNA"/>
</dbReference>
<organism evidence="8">
    <name type="scientific">Phallusia mammillata</name>
    <dbReference type="NCBI Taxonomy" id="59560"/>
    <lineage>
        <taxon>Eukaryota</taxon>
        <taxon>Metazoa</taxon>
        <taxon>Chordata</taxon>
        <taxon>Tunicata</taxon>
        <taxon>Ascidiacea</taxon>
        <taxon>Phlebobranchia</taxon>
        <taxon>Ascidiidae</taxon>
        <taxon>Phallusia</taxon>
    </lineage>
</organism>
<dbReference type="Pfam" id="PF26019">
    <property type="entry name" value="HTH_TIMELESS"/>
    <property type="match status" value="2"/>
</dbReference>
<dbReference type="Pfam" id="PF05029">
    <property type="entry name" value="TIMELESS_C"/>
    <property type="match status" value="1"/>
</dbReference>
<dbReference type="PANTHER" id="PTHR22940">
    <property type="entry name" value="TIMEOUT/TIMELESS-2"/>
    <property type="match status" value="1"/>
</dbReference>
<dbReference type="Pfam" id="PF04821">
    <property type="entry name" value="TIMELESS"/>
    <property type="match status" value="1"/>
</dbReference>
<dbReference type="GO" id="GO:0043111">
    <property type="term" value="P:replication fork arrest"/>
    <property type="evidence" value="ECO:0007669"/>
    <property type="project" value="TreeGrafter"/>
</dbReference>
<dbReference type="GO" id="GO:0031298">
    <property type="term" value="C:replication fork protection complex"/>
    <property type="evidence" value="ECO:0007669"/>
    <property type="project" value="TreeGrafter"/>
</dbReference>
<dbReference type="GO" id="GO:0048511">
    <property type="term" value="P:rhythmic process"/>
    <property type="evidence" value="ECO:0007669"/>
    <property type="project" value="UniProtKB-KW"/>
</dbReference>
<comment type="subcellular location">
    <subcellularLocation>
        <location evidence="1">Nucleus</location>
    </subcellularLocation>
</comment>
<feature type="domain" description="Timeless N-terminal" evidence="6">
    <location>
        <begin position="20"/>
        <end position="280"/>
    </location>
</feature>
<reference evidence="8" key="1">
    <citation type="submission" date="2020-04" db="EMBL/GenBank/DDBJ databases">
        <authorList>
            <person name="Neveu A P."/>
        </authorList>
    </citation>
    <scope>NUCLEOTIDE SEQUENCE</scope>
    <source>
        <tissue evidence="8">Whole embryo</tissue>
    </source>
</reference>
<feature type="domain" description="Timeless C-terminal" evidence="7">
    <location>
        <begin position="1006"/>
        <end position="1089"/>
    </location>
</feature>
<dbReference type="PANTHER" id="PTHR22940:SF4">
    <property type="entry name" value="PROTEIN TIMELESS HOMOLOG"/>
    <property type="match status" value="1"/>
</dbReference>
<dbReference type="InterPro" id="IPR006906">
    <property type="entry name" value="Timeless_N"/>
</dbReference>
<feature type="compositionally biased region" description="Acidic residues" evidence="5">
    <location>
        <begin position="969"/>
        <end position="982"/>
    </location>
</feature>
<feature type="region of interest" description="Disordered" evidence="5">
    <location>
        <begin position="1089"/>
        <end position="1138"/>
    </location>
</feature>
<gene>
    <name evidence="8" type="primary">Timeless</name>
</gene>
<dbReference type="AlphaFoldDB" id="A0A6F9DV98"/>
<sequence length="1138" mass="130586">MNSELLATCNALGYLEEENYFKEDDCLDNIKCLIKYLHNEDSTRDIRVQLGSAHVVQNDLISILCQYVSDSDLFHAVLRLVINLTQPALLCFGGKIPKDTVMHHHYLEVLQHNQAYKEAFGSHEKVWKVLTQKVYDILETDWEDRRPDEGLVIERFLVLLRNLLHVPPTTEDTERTSEDMSSHDKLLWQLHAAGVESLLLYMSGSNTEQEFSLHLMEIICLFLKEQEAETLAKAGTVPNAAEREKEGNKLLELRRAEDAKRKQNRAKMTPWHSRFGGTYVCMGTKALADEKDVILHKSVKHCEKMSFDEGKAKVKKARNRRALVDDSIKRRSSGNIRIMLKSFCNGLLENSYNMFMRAVKDRITREKAQDQDETYYFWTMSFFLEFNRHNNFRIELVSETMQLSTLHFLDTQMVNYIELMTVDKHEAAAWGKRMHLALRCYYEFLMTVYVMETSNDSSLNKSARVLMNNIFYVVEYREIFLTLLRKFDERKQTRAFLKDVAKATHLFLKMFENFCKDKKVVVETKVRGPGKKRRKKKTAAAQERKTFTEEEKAAKWGEIQNSVTEAVKVSKDIESSNSAIPSVFDPTSDISEEMQQQQTLLRTQCHLLDGETEQAVQVLRTARSVWPEKGIFGTETTTEDEEITLLHEICLADLSHIEAPVENLPDEEDENEIDEEEESAPRRTKEIEFNFQEFVKKFADARVVIPYVKLLQDFEKNDAHVNHCVVKIFHRIGFDLKTYGLLFQASLFRVFQKVFAAAATDSKSYRELVAFAKWLMGKFSEVSQKNSCVYAELLFWNSVAEAHEITDGYGTYAGSKKQHRIQWTQEETNELTELYHQYKEQEIDTVDGILTKITDQTRTRRQVCNQLVNIGLVESLADLKRTKGSRAPVTWKDDDVEELKRLYEEFSSSEDPVGNIIQMLSNKKSKAKVIDKILSLGLATDRKQLYKKKARKSKGNRPQAEIMHIGGSDSDDNNDQDADESSANETDSSGDESAAAGPAISIEALARDCFEAGLEAQVTWLRECVESSSNNDEQTDGDLVPLVPLTDEQESAMSNRSFKKLLKAVGIKAPANEQERFWRIPTSVGATQLDSAVESLAPPKKRKRMNETLDSDGDESEPEKPQDKRRKAMIIDDDDDED</sequence>
<comment type="similarity">
    <text evidence="2">Belongs to the timeless family.</text>
</comment>
<dbReference type="GO" id="GO:0003677">
    <property type="term" value="F:DNA binding"/>
    <property type="evidence" value="ECO:0007669"/>
    <property type="project" value="TreeGrafter"/>
</dbReference>
<proteinExistence type="evidence at transcript level"/>
<name>A0A6F9DV98_9ASCI</name>
<dbReference type="InterPro" id="IPR007725">
    <property type="entry name" value="TIMELESS_C"/>
</dbReference>
<dbReference type="GO" id="GO:0000076">
    <property type="term" value="P:DNA replication checkpoint signaling"/>
    <property type="evidence" value="ECO:0007669"/>
    <property type="project" value="TreeGrafter"/>
</dbReference>
<protein>
    <submittedName>
        <fullName evidence="8">Protein timeless homolog</fullName>
    </submittedName>
</protein>
<evidence type="ECO:0000256" key="5">
    <source>
        <dbReference type="SAM" id="MobiDB-lite"/>
    </source>
</evidence>
<evidence type="ECO:0000256" key="1">
    <source>
        <dbReference type="ARBA" id="ARBA00004123"/>
    </source>
</evidence>
<evidence type="ECO:0000256" key="4">
    <source>
        <dbReference type="ARBA" id="ARBA00023306"/>
    </source>
</evidence>
<evidence type="ECO:0000313" key="8">
    <source>
        <dbReference type="EMBL" id="CAB3266958.1"/>
    </source>
</evidence>
<accession>A0A6F9DV98</accession>
<dbReference type="InterPro" id="IPR044998">
    <property type="entry name" value="Timeless"/>
</dbReference>
<feature type="compositionally biased region" description="Acidic residues" evidence="5">
    <location>
        <begin position="664"/>
        <end position="678"/>
    </location>
</feature>
<keyword evidence="4" id="KW-0131">Cell cycle</keyword>
<evidence type="ECO:0000256" key="2">
    <source>
        <dbReference type="ARBA" id="ARBA00008174"/>
    </source>
</evidence>
<feature type="region of interest" description="Disordered" evidence="5">
    <location>
        <begin position="662"/>
        <end position="682"/>
    </location>
</feature>
<keyword evidence="3" id="KW-0539">Nucleus</keyword>
<evidence type="ECO:0000259" key="6">
    <source>
        <dbReference type="Pfam" id="PF04821"/>
    </source>
</evidence>